<feature type="domain" description="PAS" evidence="7">
    <location>
        <begin position="266"/>
        <end position="312"/>
    </location>
</feature>
<evidence type="ECO:0000259" key="8">
    <source>
        <dbReference type="PROSITE" id="PS50113"/>
    </source>
</evidence>
<dbReference type="PROSITE" id="PS50112">
    <property type="entry name" value="PAS"/>
    <property type="match status" value="2"/>
</dbReference>
<dbReference type="Gene3D" id="3.30.450.20">
    <property type="entry name" value="PAS domain"/>
    <property type="match status" value="3"/>
</dbReference>
<dbReference type="SUPFAM" id="SSF47384">
    <property type="entry name" value="Homodimeric domain of signal transducing histidine kinase"/>
    <property type="match status" value="1"/>
</dbReference>
<keyword evidence="10" id="KW-1185">Reference proteome</keyword>
<dbReference type="SUPFAM" id="SSF55785">
    <property type="entry name" value="PYP-like sensor domain (PAS domain)"/>
    <property type="match status" value="3"/>
</dbReference>
<dbReference type="InterPro" id="IPR013655">
    <property type="entry name" value="PAS_fold_3"/>
</dbReference>
<dbReference type="Pfam" id="PF13426">
    <property type="entry name" value="PAS_9"/>
    <property type="match status" value="1"/>
</dbReference>
<dbReference type="SUPFAM" id="SSF55874">
    <property type="entry name" value="ATPase domain of HSP90 chaperone/DNA topoisomerase II/histidine kinase"/>
    <property type="match status" value="1"/>
</dbReference>
<dbReference type="PROSITE" id="PS50109">
    <property type="entry name" value="HIS_KIN"/>
    <property type="match status" value="1"/>
</dbReference>
<dbReference type="Pfam" id="PF10114">
    <property type="entry name" value="PocR"/>
    <property type="match status" value="1"/>
</dbReference>
<evidence type="ECO:0000313" key="10">
    <source>
        <dbReference type="Proteomes" id="UP000554286"/>
    </source>
</evidence>
<dbReference type="InterPro" id="IPR001610">
    <property type="entry name" value="PAC"/>
</dbReference>
<dbReference type="Proteomes" id="UP000554286">
    <property type="component" value="Unassembled WGS sequence"/>
</dbReference>
<dbReference type="AlphaFoldDB" id="A0A7W6RGJ2"/>
<keyword evidence="3" id="KW-0597">Phosphoprotein</keyword>
<dbReference type="EMBL" id="JACIGK010000045">
    <property type="protein sequence ID" value="MBB4268042.1"/>
    <property type="molecule type" value="Genomic_DNA"/>
</dbReference>
<dbReference type="Pfam" id="PF02518">
    <property type="entry name" value="HATPase_c"/>
    <property type="match status" value="1"/>
</dbReference>
<evidence type="ECO:0000259" key="7">
    <source>
        <dbReference type="PROSITE" id="PS50112"/>
    </source>
</evidence>
<dbReference type="InterPro" id="IPR018771">
    <property type="entry name" value="PocR_dom"/>
</dbReference>
<dbReference type="CDD" id="cd00130">
    <property type="entry name" value="PAS"/>
    <property type="match status" value="3"/>
</dbReference>
<dbReference type="SMART" id="SM00387">
    <property type="entry name" value="HATPase_c"/>
    <property type="match status" value="1"/>
</dbReference>
<dbReference type="InterPro" id="IPR000700">
    <property type="entry name" value="PAS-assoc_C"/>
</dbReference>
<evidence type="ECO:0000256" key="1">
    <source>
        <dbReference type="ARBA" id="ARBA00000085"/>
    </source>
</evidence>
<dbReference type="InterPro" id="IPR036097">
    <property type="entry name" value="HisK_dim/P_sf"/>
</dbReference>
<dbReference type="RefSeq" id="WP_184048521.1">
    <property type="nucleotide sequence ID" value="NZ_JACIGK010000045.1"/>
</dbReference>
<evidence type="ECO:0000259" key="6">
    <source>
        <dbReference type="PROSITE" id="PS50109"/>
    </source>
</evidence>
<evidence type="ECO:0000256" key="2">
    <source>
        <dbReference type="ARBA" id="ARBA00012438"/>
    </source>
</evidence>
<protein>
    <recommendedName>
        <fullName evidence="2">histidine kinase</fullName>
        <ecNumber evidence="2">2.7.13.3</ecNumber>
    </recommendedName>
</protein>
<dbReference type="PANTHER" id="PTHR43304:SF1">
    <property type="entry name" value="PAC DOMAIN-CONTAINING PROTEIN"/>
    <property type="match status" value="1"/>
</dbReference>
<dbReference type="InterPro" id="IPR036890">
    <property type="entry name" value="HATPase_C_sf"/>
</dbReference>
<evidence type="ECO:0000313" key="9">
    <source>
        <dbReference type="EMBL" id="MBB4268042.1"/>
    </source>
</evidence>
<dbReference type="Gene3D" id="1.10.287.130">
    <property type="match status" value="1"/>
</dbReference>
<keyword evidence="4" id="KW-0808">Transferase</keyword>
<dbReference type="InterPro" id="IPR000014">
    <property type="entry name" value="PAS"/>
</dbReference>
<reference evidence="9 10" key="1">
    <citation type="submission" date="2020-08" db="EMBL/GenBank/DDBJ databases">
        <title>Genome sequencing of Purple Non-Sulfur Bacteria from various extreme environments.</title>
        <authorList>
            <person name="Mayer M."/>
        </authorList>
    </citation>
    <scope>NUCLEOTIDE SEQUENCE [LARGE SCALE GENOMIC DNA]</scope>
    <source>
        <strain evidence="9 10">JA131</strain>
    </source>
</reference>
<dbReference type="SMART" id="SM00388">
    <property type="entry name" value="HisKA"/>
    <property type="match status" value="1"/>
</dbReference>
<accession>A0A7W6RGJ2</accession>
<evidence type="ECO:0000256" key="3">
    <source>
        <dbReference type="ARBA" id="ARBA00022553"/>
    </source>
</evidence>
<dbReference type="CDD" id="cd00082">
    <property type="entry name" value="HisKA"/>
    <property type="match status" value="1"/>
</dbReference>
<gene>
    <name evidence="9" type="ORF">GGD89_003696</name>
</gene>
<feature type="domain" description="PAC" evidence="8">
    <location>
        <begin position="442"/>
        <end position="494"/>
    </location>
</feature>
<evidence type="ECO:0000256" key="4">
    <source>
        <dbReference type="ARBA" id="ARBA00022679"/>
    </source>
</evidence>
<sequence length="1015" mass="111432">MRDQPLGKTVSGLVSASRCGSVPSCPDTTATATRQPVSATRAREALLLTCLDLPGLAPLFEDLRAVTGLSVTLLDRQGRVLTTSRCQRLCTALLRPHPTAGCVCTRHDIALAQRLEADAASFTAPCPHGLNDAVTRVDIDGLHVATLKAGPFLPGPADRDHFDALRRRHDLAEAAFREALDELPVIDAARLPAILSLMESLARQIATQASAELRARDATTRAETLAADRSVDVRHLQDRLIRLAAHVPGVIYQYRLFADGRSCFPYASDGMREVYGIGPADVRDDAGPVFAALHPDDAARIRESILTSARTGAVWHEQYRARHPTKGIIWLDGRATPERLADDSVLWHGVIVDVTGQMETERCLRDIQNRYRLVTLAVRDGTWEFDLRSGQGHVDDRFQDMLGYPPSQHDMTVDEWLSAVHPDDVHAVRASIRAQWMVGETVQIEYRHRTAHGGWTWIESRGRVLERDCGWPVRLVGTNRDISDRKAIEAALQESEARFRGLFENAPMAYVALDSAGRIVDLNAPLCQMLGRPRAEIVGQVFGAFLAQHGRPTGIKRLARILRDDQADIVLDLQPIDGAMVTVHMVGQVQRDDDGAFLRAHCVLHDITDHARLEARLAQSNADLSQFAYAVSHDLREPLRMVSGFLGLIEHRMGPAVDSELAEFLGFAIDGARRMDRMILDLLDYSRVGRDGDEAGPVGLADVVAEALANLSATIAERGARIGTAPDLPTISGRRSDLVRLFQNLIGNAVKFVPADRRPRIAIRCREAGAAHWRITVADNGTGVPPEMRDRVFGVFERLVAENEVSGTGVGLALCRKIIERHGGDIWFADADDDALGTQAGTGAVVHLLLPKQSADGADDATVVRDRVTLLETLNTHQVRIVARLKNLSDTIAHRQADRTTVDGEIEFLIREVECYRVFVHANADGIFGFGLSRDDQDPRADADSLVFSVHQLHRTVEDQDPCTPAGQQSIGRTLSALLGHVRRSHAWLQRRRDDRLLKHGIAGAAHGPVSDPPA</sequence>
<dbReference type="InterPro" id="IPR052162">
    <property type="entry name" value="Sensor_kinase/Photoreceptor"/>
</dbReference>
<dbReference type="SMART" id="SM00091">
    <property type="entry name" value="PAS"/>
    <property type="match status" value="3"/>
</dbReference>
<comment type="catalytic activity">
    <reaction evidence="1">
        <text>ATP + protein L-histidine = ADP + protein N-phospho-L-histidine.</text>
        <dbReference type="EC" id="2.7.13.3"/>
    </reaction>
</comment>
<comment type="caution">
    <text evidence="9">The sequence shown here is derived from an EMBL/GenBank/DDBJ whole genome shotgun (WGS) entry which is preliminary data.</text>
</comment>
<dbReference type="PRINTS" id="PR00344">
    <property type="entry name" value="BCTRLSENSOR"/>
</dbReference>
<dbReference type="PROSITE" id="PS50113">
    <property type="entry name" value="PAC"/>
    <property type="match status" value="2"/>
</dbReference>
<dbReference type="SMART" id="SM00086">
    <property type="entry name" value="PAC"/>
    <property type="match status" value="3"/>
</dbReference>
<dbReference type="InterPro" id="IPR004358">
    <property type="entry name" value="Sig_transdc_His_kin-like_C"/>
</dbReference>
<dbReference type="InterPro" id="IPR003661">
    <property type="entry name" value="HisK_dim/P_dom"/>
</dbReference>
<dbReference type="InterPro" id="IPR003594">
    <property type="entry name" value="HATPase_dom"/>
</dbReference>
<feature type="domain" description="Histidine kinase" evidence="6">
    <location>
        <begin position="630"/>
        <end position="854"/>
    </location>
</feature>
<dbReference type="Pfam" id="PF00512">
    <property type="entry name" value="HisKA"/>
    <property type="match status" value="1"/>
</dbReference>
<dbReference type="PANTHER" id="PTHR43304">
    <property type="entry name" value="PHYTOCHROME-LIKE PROTEIN CPH1"/>
    <property type="match status" value="1"/>
</dbReference>
<dbReference type="InterPro" id="IPR035965">
    <property type="entry name" value="PAS-like_dom_sf"/>
</dbReference>
<dbReference type="Gene3D" id="3.30.565.10">
    <property type="entry name" value="Histidine kinase-like ATPase, C-terminal domain"/>
    <property type="match status" value="1"/>
</dbReference>
<dbReference type="Pfam" id="PF08447">
    <property type="entry name" value="PAS_3"/>
    <property type="match status" value="2"/>
</dbReference>
<dbReference type="InterPro" id="IPR005467">
    <property type="entry name" value="His_kinase_dom"/>
</dbReference>
<evidence type="ECO:0000256" key="5">
    <source>
        <dbReference type="ARBA" id="ARBA00022777"/>
    </source>
</evidence>
<feature type="domain" description="PAS" evidence="7">
    <location>
        <begin position="495"/>
        <end position="565"/>
    </location>
</feature>
<keyword evidence="5" id="KW-0418">Kinase</keyword>
<feature type="domain" description="PAC" evidence="8">
    <location>
        <begin position="563"/>
        <end position="619"/>
    </location>
</feature>
<organism evidence="9 10">
    <name type="scientific">Roseospira visakhapatnamensis</name>
    <dbReference type="NCBI Taxonomy" id="390880"/>
    <lineage>
        <taxon>Bacteria</taxon>
        <taxon>Pseudomonadati</taxon>
        <taxon>Pseudomonadota</taxon>
        <taxon>Alphaproteobacteria</taxon>
        <taxon>Rhodospirillales</taxon>
        <taxon>Rhodospirillaceae</taxon>
        <taxon>Roseospira</taxon>
    </lineage>
</organism>
<dbReference type="NCBIfam" id="TIGR00229">
    <property type="entry name" value="sensory_box"/>
    <property type="match status" value="2"/>
</dbReference>
<dbReference type="EC" id="2.7.13.3" evidence="2"/>
<dbReference type="GO" id="GO:0000155">
    <property type="term" value="F:phosphorelay sensor kinase activity"/>
    <property type="evidence" value="ECO:0007669"/>
    <property type="project" value="InterPro"/>
</dbReference>
<proteinExistence type="predicted"/>
<name>A0A7W6RGJ2_9PROT</name>